<keyword evidence="7" id="KW-0256">Endoplasmic reticulum</keyword>
<comment type="caution">
    <text evidence="16">The sequence shown here is derived from an EMBL/GenBank/DDBJ whole genome shotgun (WGS) entry which is preliminary data.</text>
</comment>
<dbReference type="GO" id="GO:0006487">
    <property type="term" value="P:protein N-linked glycosylation"/>
    <property type="evidence" value="ECO:0007669"/>
    <property type="project" value="TreeGrafter"/>
</dbReference>
<dbReference type="Pfam" id="PF25147">
    <property type="entry name" value="Ribophorin_II_C"/>
    <property type="match status" value="1"/>
</dbReference>
<evidence type="ECO:0000256" key="8">
    <source>
        <dbReference type="ARBA" id="ARBA00022989"/>
    </source>
</evidence>
<evidence type="ECO:0000256" key="10">
    <source>
        <dbReference type="ARBA" id="ARBA00030078"/>
    </source>
</evidence>
<evidence type="ECO:0000256" key="4">
    <source>
        <dbReference type="ARBA" id="ARBA00009038"/>
    </source>
</evidence>
<dbReference type="PANTHER" id="PTHR12640">
    <property type="entry name" value="RIBOPHORIN II"/>
    <property type="match status" value="1"/>
</dbReference>
<organism evidence="16 17">
    <name type="scientific">Gracilariopsis chorda</name>
    <dbReference type="NCBI Taxonomy" id="448386"/>
    <lineage>
        <taxon>Eukaryota</taxon>
        <taxon>Rhodophyta</taxon>
        <taxon>Florideophyceae</taxon>
        <taxon>Rhodymeniophycidae</taxon>
        <taxon>Gracilariales</taxon>
        <taxon>Gracilariaceae</taxon>
        <taxon>Gracilariopsis</taxon>
    </lineage>
</organism>
<evidence type="ECO:0000256" key="2">
    <source>
        <dbReference type="ARBA" id="ARBA00004477"/>
    </source>
</evidence>
<comment type="pathway">
    <text evidence="3">Protein modification; protein glycosylation.</text>
</comment>
<evidence type="ECO:0000313" key="16">
    <source>
        <dbReference type="EMBL" id="PXF48549.1"/>
    </source>
</evidence>
<evidence type="ECO:0000256" key="7">
    <source>
        <dbReference type="ARBA" id="ARBA00022824"/>
    </source>
</evidence>
<dbReference type="InterPro" id="IPR008814">
    <property type="entry name" value="Swp1"/>
</dbReference>
<dbReference type="STRING" id="448386.A0A2V3J2E9"/>
<dbReference type="EMBL" id="NBIV01000013">
    <property type="protein sequence ID" value="PXF48549.1"/>
    <property type="molecule type" value="Genomic_DNA"/>
</dbReference>
<sequence>MAVLHVFQLLLLSFVFTSVCAIRFEKAAFKVSYVQVGEKIHRYRAATDRQSINQPATYDQVQIQPTDSISCQATFLDDDQEPAATTQAFLRFENRQSGADNIYLLRKRGRDMKVDVNLAREIKADLQFWRHNDTYLVQLIMGGLELDSSTTWSITDNMRFKEASTDAFKEPARGVFDFDVSVKKSLLPEFISPITPPEKRAHHLLIIAALAGVLLPIPVLLFGWWKMGVFPLRLKSDDKGMLVVGFELCVLAHIAALAMFWLKWNIVTTWKVMAVLMIPTYLLGRKLLSESDDK</sequence>
<dbReference type="GO" id="GO:0008250">
    <property type="term" value="C:oligosaccharyltransferase complex"/>
    <property type="evidence" value="ECO:0007669"/>
    <property type="project" value="InterPro"/>
</dbReference>
<name>A0A2V3J2E9_9FLOR</name>
<feature type="transmembrane region" description="Helical" evidence="12">
    <location>
        <begin position="242"/>
        <end position="262"/>
    </location>
</feature>
<dbReference type="PANTHER" id="PTHR12640:SF0">
    <property type="entry name" value="DOLICHYL-DIPHOSPHOOLIGOSACCHARIDE--PROTEIN GLYCOSYLTRANSFERASE SUBUNIT 2"/>
    <property type="match status" value="1"/>
</dbReference>
<evidence type="ECO:0000256" key="3">
    <source>
        <dbReference type="ARBA" id="ARBA00004922"/>
    </source>
</evidence>
<comment type="function">
    <text evidence="1">Subunit of the oligosaccharyl transferase (OST) complex that catalyzes the initial transfer of a defined glycan (Glc(3)Man(9)GlcNAc(2) in eukaryotes) from the lipid carrier dolichol-pyrophosphate to an asparagine residue within an Asn-X-Ser/Thr consensus motif in nascent polypeptide chains, the first step in protein N-glycosylation. N-glycosylation occurs cotranslationally and the complex associates with the Sec61 complex at the channel-forming translocon complex that mediates protein translocation across the endoplasmic reticulum (ER). All subunits are required for a maximal enzyme activity.</text>
</comment>
<keyword evidence="9 12" id="KW-0472">Membrane</keyword>
<evidence type="ECO:0000256" key="12">
    <source>
        <dbReference type="SAM" id="Phobius"/>
    </source>
</evidence>
<protein>
    <recommendedName>
        <fullName evidence="11">Ribophorin II</fullName>
    </recommendedName>
    <alternativeName>
        <fullName evidence="10">Ribophorin-2</fullName>
    </alternativeName>
</protein>
<dbReference type="AlphaFoldDB" id="A0A2V3J2E9"/>
<evidence type="ECO:0000256" key="13">
    <source>
        <dbReference type="SAM" id="SignalP"/>
    </source>
</evidence>
<comment type="subcellular location">
    <subcellularLocation>
        <location evidence="2">Endoplasmic reticulum membrane</location>
        <topology evidence="2">Multi-pass membrane protein</topology>
    </subcellularLocation>
</comment>
<dbReference type="OrthoDB" id="432292at2759"/>
<evidence type="ECO:0000259" key="14">
    <source>
        <dbReference type="Pfam" id="PF23860"/>
    </source>
</evidence>
<accession>A0A2V3J2E9</accession>
<dbReference type="InterPro" id="IPR055374">
    <property type="entry name" value="Ribophorin_II_3rd"/>
</dbReference>
<dbReference type="InterPro" id="IPR056790">
    <property type="entry name" value="Ribophorin_II_C"/>
</dbReference>
<dbReference type="Pfam" id="PF23860">
    <property type="entry name" value="Ribophorin_II_3rd"/>
    <property type="match status" value="1"/>
</dbReference>
<feature type="signal peptide" evidence="13">
    <location>
        <begin position="1"/>
        <end position="21"/>
    </location>
</feature>
<evidence type="ECO:0000256" key="11">
    <source>
        <dbReference type="ARBA" id="ARBA00032139"/>
    </source>
</evidence>
<dbReference type="Proteomes" id="UP000247409">
    <property type="component" value="Unassembled WGS sequence"/>
</dbReference>
<evidence type="ECO:0000256" key="5">
    <source>
        <dbReference type="ARBA" id="ARBA00022692"/>
    </source>
</evidence>
<feature type="domain" description="Ribophorin II third" evidence="14">
    <location>
        <begin position="48"/>
        <end position="155"/>
    </location>
</feature>
<comment type="similarity">
    <text evidence="4">Belongs to the SWP1 family.</text>
</comment>
<keyword evidence="6 13" id="KW-0732">Signal</keyword>
<keyword evidence="5 12" id="KW-0812">Transmembrane</keyword>
<evidence type="ECO:0000256" key="9">
    <source>
        <dbReference type="ARBA" id="ARBA00023136"/>
    </source>
</evidence>
<evidence type="ECO:0000259" key="15">
    <source>
        <dbReference type="Pfam" id="PF25147"/>
    </source>
</evidence>
<reference evidence="16 17" key="1">
    <citation type="journal article" date="2018" name="Mol. Biol. Evol.">
        <title>Analysis of the draft genome of the red seaweed Gracilariopsis chorda provides insights into genome size evolution in Rhodophyta.</title>
        <authorList>
            <person name="Lee J."/>
            <person name="Yang E.C."/>
            <person name="Graf L."/>
            <person name="Yang J.H."/>
            <person name="Qiu H."/>
            <person name="Zel Zion U."/>
            <person name="Chan C.X."/>
            <person name="Stephens T.G."/>
            <person name="Weber A.P.M."/>
            <person name="Boo G.H."/>
            <person name="Boo S.M."/>
            <person name="Kim K.M."/>
            <person name="Shin Y."/>
            <person name="Jung M."/>
            <person name="Lee S.J."/>
            <person name="Yim H.S."/>
            <person name="Lee J.H."/>
            <person name="Bhattacharya D."/>
            <person name="Yoon H.S."/>
        </authorList>
    </citation>
    <scope>NUCLEOTIDE SEQUENCE [LARGE SCALE GENOMIC DNA]</scope>
    <source>
        <strain evidence="16 17">SKKU-2015</strain>
        <tissue evidence="16">Whole body</tissue>
    </source>
</reference>
<evidence type="ECO:0000256" key="1">
    <source>
        <dbReference type="ARBA" id="ARBA00002791"/>
    </source>
</evidence>
<keyword evidence="17" id="KW-1185">Reference proteome</keyword>
<keyword evidence="8 12" id="KW-1133">Transmembrane helix</keyword>
<feature type="chain" id="PRO_5044259828" description="Ribophorin II" evidence="13">
    <location>
        <begin position="22"/>
        <end position="294"/>
    </location>
</feature>
<feature type="domain" description="Ribophorin II C-terminal" evidence="15">
    <location>
        <begin position="196"/>
        <end position="292"/>
    </location>
</feature>
<evidence type="ECO:0000256" key="6">
    <source>
        <dbReference type="ARBA" id="ARBA00022729"/>
    </source>
</evidence>
<gene>
    <name evidence="16" type="ORF">BWQ96_01718</name>
</gene>
<evidence type="ECO:0000313" key="17">
    <source>
        <dbReference type="Proteomes" id="UP000247409"/>
    </source>
</evidence>
<dbReference type="UniPathway" id="UPA00378"/>
<feature type="transmembrane region" description="Helical" evidence="12">
    <location>
        <begin position="201"/>
        <end position="222"/>
    </location>
</feature>
<proteinExistence type="inferred from homology"/>